<keyword evidence="7" id="KW-1185">Reference proteome</keyword>
<evidence type="ECO:0000313" key="7">
    <source>
        <dbReference type="Proteomes" id="UP000300879"/>
    </source>
</evidence>
<dbReference type="InterPro" id="IPR012854">
    <property type="entry name" value="Cu_amine_oxidase-like_N"/>
</dbReference>
<evidence type="ECO:0000313" key="6">
    <source>
        <dbReference type="EMBL" id="QCT02649.1"/>
    </source>
</evidence>
<dbReference type="OrthoDB" id="9813118at2"/>
<evidence type="ECO:0000256" key="4">
    <source>
        <dbReference type="ARBA" id="ARBA00022807"/>
    </source>
</evidence>
<dbReference type="InterPro" id="IPR036582">
    <property type="entry name" value="Mao_N_sf"/>
</dbReference>
<sequence length="309" mass="33200">MVQGLHHLLLELPGSYGGGFFKTMNKWFKQVMVAGTIAVTSMSLLPNTTHAAMSSIQVQINDALVSFTGVGPFVDDQGFTQVPIRMVAEDLGAEVHFEKSQELTKVTIVKGDWKAVLHAGSSYAQIGSDKVKMDTMMRIVNGVTYVPVRFVSEAFGHEVSWNAANQIAMINTDGGSYKPAYIAPEPEASKGAEVISVAKQYLGTKYVWGGTSPSGFDCSGFVQYVFDKQGISLPHSSLGMHKNVGTPVAKSDLQPGDLVFFITNKVSTSHVGIYIGNNQFISAASSGVKVDSLGSSYWGPKYNGANRIL</sequence>
<keyword evidence="2" id="KW-0645">Protease</keyword>
<protein>
    <recommendedName>
        <fullName evidence="5">NlpC/P60 domain-containing protein</fullName>
    </recommendedName>
</protein>
<evidence type="ECO:0000259" key="5">
    <source>
        <dbReference type="PROSITE" id="PS51935"/>
    </source>
</evidence>
<dbReference type="Proteomes" id="UP000300879">
    <property type="component" value="Chromosome"/>
</dbReference>
<gene>
    <name evidence="6" type="ORF">E6C60_1934</name>
</gene>
<dbReference type="GO" id="GO:0006508">
    <property type="term" value="P:proteolysis"/>
    <property type="evidence" value="ECO:0007669"/>
    <property type="project" value="UniProtKB-KW"/>
</dbReference>
<proteinExistence type="inferred from homology"/>
<dbReference type="PANTHER" id="PTHR47053">
    <property type="entry name" value="MUREIN DD-ENDOPEPTIDASE MEPH-RELATED"/>
    <property type="match status" value="1"/>
</dbReference>
<dbReference type="SUPFAM" id="SSF55383">
    <property type="entry name" value="Copper amine oxidase, domain N"/>
    <property type="match status" value="1"/>
</dbReference>
<feature type="domain" description="NlpC/P60" evidence="5">
    <location>
        <begin position="188"/>
        <end position="309"/>
    </location>
</feature>
<dbReference type="PROSITE" id="PS51935">
    <property type="entry name" value="NLPC_P60"/>
    <property type="match status" value="1"/>
</dbReference>
<dbReference type="InterPro" id="IPR038765">
    <property type="entry name" value="Papain-like_cys_pep_sf"/>
</dbReference>
<keyword evidence="3" id="KW-0378">Hydrolase</keyword>
<comment type="similarity">
    <text evidence="1">Belongs to the peptidase C40 family.</text>
</comment>
<evidence type="ECO:0000256" key="1">
    <source>
        <dbReference type="ARBA" id="ARBA00007074"/>
    </source>
</evidence>
<dbReference type="SUPFAM" id="SSF54001">
    <property type="entry name" value="Cysteine proteinases"/>
    <property type="match status" value="1"/>
</dbReference>
<dbReference type="Pfam" id="PF07833">
    <property type="entry name" value="Cu_amine_oxidN1"/>
    <property type="match status" value="1"/>
</dbReference>
<organism evidence="6 7">
    <name type="scientific">Paenibacillus algicola</name>
    <dbReference type="NCBI Taxonomy" id="2565926"/>
    <lineage>
        <taxon>Bacteria</taxon>
        <taxon>Bacillati</taxon>
        <taxon>Bacillota</taxon>
        <taxon>Bacilli</taxon>
        <taxon>Bacillales</taxon>
        <taxon>Paenibacillaceae</taxon>
        <taxon>Paenibacillus</taxon>
    </lineage>
</organism>
<reference evidence="6 7" key="1">
    <citation type="submission" date="2019-05" db="EMBL/GenBank/DDBJ databases">
        <authorList>
            <person name="Chen C."/>
        </authorList>
    </citation>
    <scope>NUCLEOTIDE SEQUENCE [LARGE SCALE GENOMIC DNA]</scope>
    <source>
        <strain evidence="6 7">HB172198</strain>
    </source>
</reference>
<keyword evidence="4" id="KW-0788">Thiol protease</keyword>
<dbReference type="InterPro" id="IPR000064">
    <property type="entry name" value="NLP_P60_dom"/>
</dbReference>
<dbReference type="InterPro" id="IPR051202">
    <property type="entry name" value="Peptidase_C40"/>
</dbReference>
<dbReference type="PANTHER" id="PTHR47053:SF1">
    <property type="entry name" value="MUREIN DD-ENDOPEPTIDASE MEPH-RELATED"/>
    <property type="match status" value="1"/>
</dbReference>
<dbReference type="Gene3D" id="3.90.1720.10">
    <property type="entry name" value="endopeptidase domain like (from Nostoc punctiforme)"/>
    <property type="match status" value="1"/>
</dbReference>
<dbReference type="AlphaFoldDB" id="A0A4P8XQD5"/>
<accession>A0A4P8XQD5</accession>
<name>A0A4P8XQD5_9BACL</name>
<evidence type="ECO:0000256" key="2">
    <source>
        <dbReference type="ARBA" id="ARBA00022670"/>
    </source>
</evidence>
<dbReference type="EMBL" id="CP040396">
    <property type="protein sequence ID" value="QCT02649.1"/>
    <property type="molecule type" value="Genomic_DNA"/>
</dbReference>
<dbReference type="KEGG" id="palo:E6C60_1934"/>
<evidence type="ECO:0000256" key="3">
    <source>
        <dbReference type="ARBA" id="ARBA00022801"/>
    </source>
</evidence>
<dbReference type="GO" id="GO:0008234">
    <property type="term" value="F:cysteine-type peptidase activity"/>
    <property type="evidence" value="ECO:0007669"/>
    <property type="project" value="UniProtKB-KW"/>
</dbReference>
<dbReference type="Gene3D" id="3.30.457.10">
    <property type="entry name" value="Copper amine oxidase-like, N-terminal domain"/>
    <property type="match status" value="1"/>
</dbReference>
<dbReference type="Pfam" id="PF00877">
    <property type="entry name" value="NLPC_P60"/>
    <property type="match status" value="1"/>
</dbReference>